<dbReference type="InterPro" id="IPR012340">
    <property type="entry name" value="NA-bd_OB-fold"/>
</dbReference>
<name>A0A371AVP8_9FIRM</name>
<proteinExistence type="predicted"/>
<dbReference type="InterPro" id="IPR003593">
    <property type="entry name" value="AAA+_ATPase"/>
</dbReference>
<dbReference type="PANTHER" id="PTHR43875">
    <property type="entry name" value="MALTODEXTRIN IMPORT ATP-BINDING PROTEIN MSMX"/>
    <property type="match status" value="1"/>
</dbReference>
<reference evidence="5 6" key="1">
    <citation type="submission" date="2018-07" db="EMBL/GenBank/DDBJ databases">
        <title>Anaerosacharophilus polymeroproducens gen. nov. sp. nov., an anaerobic bacterium isolated from salt field.</title>
        <authorList>
            <person name="Kim W."/>
            <person name="Yang S.-H."/>
            <person name="Oh J."/>
            <person name="Lee J.-H."/>
            <person name="Kwon K.K."/>
        </authorList>
    </citation>
    <scope>NUCLEOTIDE SEQUENCE [LARGE SCALE GENOMIC DNA]</scope>
    <source>
        <strain evidence="5 6">MCWD5</strain>
    </source>
</reference>
<evidence type="ECO:0000256" key="3">
    <source>
        <dbReference type="ARBA" id="ARBA00022840"/>
    </source>
</evidence>
<keyword evidence="3 5" id="KW-0067">ATP-binding</keyword>
<dbReference type="InterPro" id="IPR008995">
    <property type="entry name" value="Mo/tungstate-bd_C_term_dom"/>
</dbReference>
<dbReference type="PANTHER" id="PTHR43875:SF1">
    <property type="entry name" value="OSMOPROTECTIVE COMPOUNDS UPTAKE ATP-BINDING PROTEIN GGTA"/>
    <property type="match status" value="1"/>
</dbReference>
<evidence type="ECO:0000256" key="2">
    <source>
        <dbReference type="ARBA" id="ARBA00022741"/>
    </source>
</evidence>
<keyword evidence="6" id="KW-1185">Reference proteome</keyword>
<dbReference type="InterPro" id="IPR003439">
    <property type="entry name" value="ABC_transporter-like_ATP-bd"/>
</dbReference>
<dbReference type="EMBL" id="QRCT01000020">
    <property type="protein sequence ID" value="RDU23647.1"/>
    <property type="molecule type" value="Genomic_DNA"/>
</dbReference>
<organism evidence="5 6">
    <name type="scientific">Anaerosacchariphilus polymeriproducens</name>
    <dbReference type="NCBI Taxonomy" id="1812858"/>
    <lineage>
        <taxon>Bacteria</taxon>
        <taxon>Bacillati</taxon>
        <taxon>Bacillota</taxon>
        <taxon>Clostridia</taxon>
        <taxon>Lachnospirales</taxon>
        <taxon>Lachnospiraceae</taxon>
        <taxon>Anaerosacchariphilus</taxon>
    </lineage>
</organism>
<dbReference type="GO" id="GO:0005524">
    <property type="term" value="F:ATP binding"/>
    <property type="evidence" value="ECO:0007669"/>
    <property type="project" value="UniProtKB-KW"/>
</dbReference>
<dbReference type="SUPFAM" id="SSF50331">
    <property type="entry name" value="MOP-like"/>
    <property type="match status" value="1"/>
</dbReference>
<comment type="caution">
    <text evidence="5">The sequence shown here is derived from an EMBL/GenBank/DDBJ whole genome shotgun (WGS) entry which is preliminary data.</text>
</comment>
<sequence length="372" mass="41989">MGKIVLKNIDKFYGSNHVLKNLNLEIEDGDFMTLLGPSGCGKTTTLRVLSGLEKPQNGYIYMDEKEIVNCDEAHYEAPSKRGLNLVFQSYALWPHMTVFENVAFGLTIKKIPKEEMKRMVENALERMQILQFKERYPAELSGGQQQRVAIARAIVSAPKLLLLDEPLSNLDAKLRVDMRTELKRLHHEMGTTIVYVTHDQIEALTMSTKIAIFFEGVLTQVDTPLGIYNNPADLRVADFIGNPRINFAECTGRVKESKFIVTSSFGEFVFDSSMLKKEGGENKEFPCVIGLRPEQIEIKRKQEEGCFAAKVYTSQPAGSETLITLKAGGVTFLAKEIGIANYKENEKVWLYIDPNKVNVFDQESKKLIKYSV</sequence>
<dbReference type="InterPro" id="IPR027417">
    <property type="entry name" value="P-loop_NTPase"/>
</dbReference>
<dbReference type="GO" id="GO:0055052">
    <property type="term" value="C:ATP-binding cassette (ABC) transporter complex, substrate-binding subunit-containing"/>
    <property type="evidence" value="ECO:0007669"/>
    <property type="project" value="TreeGrafter"/>
</dbReference>
<dbReference type="InterPro" id="IPR017871">
    <property type="entry name" value="ABC_transporter-like_CS"/>
</dbReference>
<dbReference type="GO" id="GO:0140359">
    <property type="term" value="F:ABC-type transporter activity"/>
    <property type="evidence" value="ECO:0007669"/>
    <property type="project" value="UniProtKB-ARBA"/>
</dbReference>
<dbReference type="PROSITE" id="PS50893">
    <property type="entry name" value="ABC_TRANSPORTER_2"/>
    <property type="match status" value="1"/>
</dbReference>
<keyword evidence="1" id="KW-0813">Transport</keyword>
<dbReference type="GO" id="GO:0016887">
    <property type="term" value="F:ATP hydrolysis activity"/>
    <property type="evidence" value="ECO:0007669"/>
    <property type="project" value="InterPro"/>
</dbReference>
<dbReference type="Proteomes" id="UP000255036">
    <property type="component" value="Unassembled WGS sequence"/>
</dbReference>
<dbReference type="AlphaFoldDB" id="A0A371AVP8"/>
<dbReference type="Gene3D" id="2.40.50.100">
    <property type="match status" value="1"/>
</dbReference>
<dbReference type="InterPro" id="IPR047641">
    <property type="entry name" value="ABC_transpr_MalK/UgpC-like"/>
</dbReference>
<dbReference type="PROSITE" id="PS00211">
    <property type="entry name" value="ABC_TRANSPORTER_1"/>
    <property type="match status" value="1"/>
</dbReference>
<dbReference type="InterPro" id="IPR013611">
    <property type="entry name" value="Transp-assoc_OB_typ2"/>
</dbReference>
<dbReference type="RefSeq" id="WP_115481792.1">
    <property type="nucleotide sequence ID" value="NZ_QRCT01000020.1"/>
</dbReference>
<dbReference type="OrthoDB" id="9802264at2"/>
<dbReference type="SUPFAM" id="SSF52540">
    <property type="entry name" value="P-loop containing nucleoside triphosphate hydrolases"/>
    <property type="match status" value="1"/>
</dbReference>
<evidence type="ECO:0000313" key="6">
    <source>
        <dbReference type="Proteomes" id="UP000255036"/>
    </source>
</evidence>
<gene>
    <name evidence="5" type="ORF">DWV06_08675</name>
</gene>
<evidence type="ECO:0000259" key="4">
    <source>
        <dbReference type="PROSITE" id="PS50893"/>
    </source>
</evidence>
<dbReference type="SMART" id="SM00382">
    <property type="entry name" value="AAA"/>
    <property type="match status" value="1"/>
</dbReference>
<feature type="domain" description="ABC transporter" evidence="4">
    <location>
        <begin position="4"/>
        <end position="240"/>
    </location>
</feature>
<dbReference type="FunFam" id="3.40.50.300:FF:000042">
    <property type="entry name" value="Maltose/maltodextrin ABC transporter, ATP-binding protein"/>
    <property type="match status" value="1"/>
</dbReference>
<keyword evidence="2" id="KW-0547">Nucleotide-binding</keyword>
<dbReference type="Pfam" id="PF00005">
    <property type="entry name" value="ABC_tran"/>
    <property type="match status" value="1"/>
</dbReference>
<dbReference type="Gene3D" id="3.40.50.300">
    <property type="entry name" value="P-loop containing nucleotide triphosphate hydrolases"/>
    <property type="match status" value="1"/>
</dbReference>
<accession>A0A371AVP8</accession>
<protein>
    <submittedName>
        <fullName evidence="5">ABC transporter ATP-binding protein</fullName>
    </submittedName>
</protein>
<dbReference type="Pfam" id="PF08402">
    <property type="entry name" value="TOBE_2"/>
    <property type="match status" value="1"/>
</dbReference>
<dbReference type="Gene3D" id="2.40.50.140">
    <property type="entry name" value="Nucleic acid-binding proteins"/>
    <property type="match status" value="1"/>
</dbReference>
<evidence type="ECO:0000256" key="1">
    <source>
        <dbReference type="ARBA" id="ARBA00022448"/>
    </source>
</evidence>
<evidence type="ECO:0000313" key="5">
    <source>
        <dbReference type="EMBL" id="RDU23647.1"/>
    </source>
</evidence>